<organism evidence="1 2">
    <name type="scientific">Romanomermis culicivorax</name>
    <name type="common">Nematode worm</name>
    <dbReference type="NCBI Taxonomy" id="13658"/>
    <lineage>
        <taxon>Eukaryota</taxon>
        <taxon>Metazoa</taxon>
        <taxon>Ecdysozoa</taxon>
        <taxon>Nematoda</taxon>
        <taxon>Enoplea</taxon>
        <taxon>Dorylaimia</taxon>
        <taxon>Mermithida</taxon>
        <taxon>Mermithoidea</taxon>
        <taxon>Mermithidae</taxon>
        <taxon>Romanomermis</taxon>
    </lineage>
</organism>
<protein>
    <submittedName>
        <fullName evidence="2">Uncharacterized protein</fullName>
    </submittedName>
</protein>
<dbReference type="Proteomes" id="UP000887565">
    <property type="component" value="Unplaced"/>
</dbReference>
<dbReference type="AlphaFoldDB" id="A0A915IXB8"/>
<reference evidence="2" key="1">
    <citation type="submission" date="2022-11" db="UniProtKB">
        <authorList>
            <consortium name="WormBaseParasite"/>
        </authorList>
    </citation>
    <scope>IDENTIFICATION</scope>
</reference>
<accession>A0A915IXB8</accession>
<evidence type="ECO:0000313" key="1">
    <source>
        <dbReference type="Proteomes" id="UP000887565"/>
    </source>
</evidence>
<evidence type="ECO:0000313" key="2">
    <source>
        <dbReference type="WBParaSite" id="nRc.2.0.1.t18412-RA"/>
    </source>
</evidence>
<sequence>MDFGRATFVLSKYRKSSLLKWESLAHPNHYYFFQKTGALQLADGSTSYYYECRNCDKIGGSKGRTTVRNNRVVKNPDAGHNELCAPMDEIEAETIILRRTIIKRAENGAPPLRAYRESLAEIRQQHDQDMANQVQLSAPAFRSMRSSLYRARNINLSILEPNNTPIEYQHAWNGRQVFTRNPTGTNSNERFLLINDNGLMTDAMQCIERHVSVLPFWHPHSSASVWASASSACGHFATSRFSRQGLMPLYEVKNSDLKKWIGLVKALAYMPPDLVVETWQKCLINPLDRSIRQNLLQFQEFIAYFEETWVNGIWCIEVLNYFDNQTQDEESGLMTRNHAEGWHNQLNHNFGHPQPALNNFLH</sequence>
<name>A0A915IXB8_ROMCU</name>
<keyword evidence="1" id="KW-1185">Reference proteome</keyword>
<dbReference type="WBParaSite" id="nRc.2.0.1.t18412-RA">
    <property type="protein sequence ID" value="nRc.2.0.1.t18412-RA"/>
    <property type="gene ID" value="nRc.2.0.1.g18412"/>
</dbReference>
<proteinExistence type="predicted"/>